<evidence type="ECO:0000256" key="5">
    <source>
        <dbReference type="ARBA" id="ARBA00023251"/>
    </source>
</evidence>
<dbReference type="PIRSF" id="PIRSF006648">
    <property type="entry name" value="DrrB"/>
    <property type="match status" value="1"/>
</dbReference>
<name>A0ABS2M128_9ACTN</name>
<sequence length="284" mass="30141">MGMSLSADASPGVASNVDAEQFGVDPELRPRDQSFIRDVLIIARRSIRQLPREPEAVFPALLIPVFFMAVNIGSLEKLTESALAIDYKAFQLPVGIVFAVTGISRGASLVADLNSGYFDRLLMTPVSRLALLIGTMAADFVLVALMTLPVLCLGFIVGVGFHNGVLGFLVFVGISALWGMVFPGFTYAIAFKTASPAAVASATILFFPFAFLTTTFLPKDQLNGTLDAVATVNPVTYILEALRSLLTEDWNMSAIGPALLAIGVVGILSIGLALTALKGRVSRN</sequence>
<dbReference type="InterPro" id="IPR000412">
    <property type="entry name" value="ABC_2_transport"/>
</dbReference>
<proteinExistence type="inferred from homology"/>
<feature type="transmembrane region" description="Helical" evidence="6">
    <location>
        <begin position="254"/>
        <end position="277"/>
    </location>
</feature>
<organism evidence="8 9">
    <name type="scientific">Micromonospora luteifusca</name>
    <dbReference type="NCBI Taxonomy" id="709860"/>
    <lineage>
        <taxon>Bacteria</taxon>
        <taxon>Bacillati</taxon>
        <taxon>Actinomycetota</taxon>
        <taxon>Actinomycetes</taxon>
        <taxon>Micromonosporales</taxon>
        <taxon>Micromonosporaceae</taxon>
        <taxon>Micromonospora</taxon>
    </lineage>
</organism>
<evidence type="ECO:0000256" key="4">
    <source>
        <dbReference type="ARBA" id="ARBA00023136"/>
    </source>
</evidence>
<keyword evidence="5" id="KW-0046">Antibiotic resistance</keyword>
<evidence type="ECO:0000313" key="8">
    <source>
        <dbReference type="EMBL" id="MBM7494156.1"/>
    </source>
</evidence>
<keyword evidence="4 6" id="KW-0472">Membrane</keyword>
<feature type="transmembrane region" description="Helical" evidence="6">
    <location>
        <begin position="129"/>
        <end position="159"/>
    </location>
</feature>
<dbReference type="InterPro" id="IPR047817">
    <property type="entry name" value="ABC2_TM_bact-type"/>
</dbReference>
<evidence type="ECO:0000256" key="2">
    <source>
        <dbReference type="ARBA" id="ARBA00022692"/>
    </source>
</evidence>
<evidence type="ECO:0000259" key="7">
    <source>
        <dbReference type="PROSITE" id="PS51012"/>
    </source>
</evidence>
<dbReference type="PANTHER" id="PTHR43229">
    <property type="entry name" value="NODULATION PROTEIN J"/>
    <property type="match status" value="1"/>
</dbReference>
<dbReference type="EMBL" id="JAFBBP010000001">
    <property type="protein sequence ID" value="MBM7494156.1"/>
    <property type="molecule type" value="Genomic_DNA"/>
</dbReference>
<keyword evidence="2 6" id="KW-0812">Transmembrane</keyword>
<dbReference type="Pfam" id="PF01061">
    <property type="entry name" value="ABC2_membrane"/>
    <property type="match status" value="1"/>
</dbReference>
<feature type="domain" description="ABC transmembrane type-2" evidence="7">
    <location>
        <begin position="55"/>
        <end position="280"/>
    </location>
</feature>
<dbReference type="Proteomes" id="UP000764837">
    <property type="component" value="Unassembled WGS sequence"/>
</dbReference>
<evidence type="ECO:0000256" key="6">
    <source>
        <dbReference type="RuleBase" id="RU361157"/>
    </source>
</evidence>
<keyword evidence="9" id="KW-1185">Reference proteome</keyword>
<feature type="transmembrane region" description="Helical" evidence="6">
    <location>
        <begin position="197"/>
        <end position="217"/>
    </location>
</feature>
<protein>
    <recommendedName>
        <fullName evidence="6">Transport permease protein</fullName>
    </recommendedName>
</protein>
<keyword evidence="6" id="KW-0813">Transport</keyword>
<comment type="caution">
    <text evidence="8">The sequence shown here is derived from an EMBL/GenBank/DDBJ whole genome shotgun (WGS) entry which is preliminary data.</text>
</comment>
<evidence type="ECO:0000313" key="9">
    <source>
        <dbReference type="Proteomes" id="UP000764837"/>
    </source>
</evidence>
<keyword evidence="6" id="KW-1003">Cell membrane</keyword>
<comment type="subcellular location">
    <subcellularLocation>
        <location evidence="6">Cell membrane</location>
        <topology evidence="6">Multi-pass membrane protein</topology>
    </subcellularLocation>
    <subcellularLocation>
        <location evidence="1">Membrane</location>
        <topology evidence="1">Multi-pass membrane protein</topology>
    </subcellularLocation>
</comment>
<dbReference type="InterPro" id="IPR051784">
    <property type="entry name" value="Nod_factor_ABC_transporter"/>
</dbReference>
<evidence type="ECO:0000256" key="3">
    <source>
        <dbReference type="ARBA" id="ARBA00022989"/>
    </source>
</evidence>
<gene>
    <name evidence="8" type="ORF">JOD64_005378</name>
</gene>
<evidence type="ECO:0000256" key="1">
    <source>
        <dbReference type="ARBA" id="ARBA00004141"/>
    </source>
</evidence>
<dbReference type="PANTHER" id="PTHR43229:SF3">
    <property type="entry name" value="ABC-TYPE MULTIDRUG TRANSPORT SYSTEM, PERMEASE COMPONENT"/>
    <property type="match status" value="1"/>
</dbReference>
<feature type="transmembrane region" description="Helical" evidence="6">
    <location>
        <begin position="165"/>
        <end position="190"/>
    </location>
</feature>
<comment type="similarity">
    <text evidence="6">Belongs to the ABC-2 integral membrane protein family.</text>
</comment>
<dbReference type="PROSITE" id="PS51012">
    <property type="entry name" value="ABC_TM2"/>
    <property type="match status" value="1"/>
</dbReference>
<accession>A0ABS2M128</accession>
<keyword evidence="3 6" id="KW-1133">Transmembrane helix</keyword>
<feature type="transmembrane region" description="Helical" evidence="6">
    <location>
        <begin position="95"/>
        <end position="117"/>
    </location>
</feature>
<dbReference type="InterPro" id="IPR013525">
    <property type="entry name" value="ABC2_TM"/>
</dbReference>
<reference evidence="8 9" key="1">
    <citation type="submission" date="2021-01" db="EMBL/GenBank/DDBJ databases">
        <title>Sequencing the genomes of 1000 actinobacteria strains.</title>
        <authorList>
            <person name="Klenk H.-P."/>
        </authorList>
    </citation>
    <scope>NUCLEOTIDE SEQUENCE [LARGE SCALE GENOMIC DNA]</scope>
    <source>
        <strain evidence="8 9">DSM 100204</strain>
    </source>
</reference>
<feature type="transmembrane region" description="Helical" evidence="6">
    <location>
        <begin position="56"/>
        <end position="75"/>
    </location>
</feature>